<feature type="region of interest" description="Disordered" evidence="8">
    <location>
        <begin position="1"/>
        <end position="22"/>
    </location>
</feature>
<dbReference type="HAMAP" id="MF_02065">
    <property type="entry name" value="MltG"/>
    <property type="match status" value="1"/>
</dbReference>
<evidence type="ECO:0000256" key="6">
    <source>
        <dbReference type="ARBA" id="ARBA00023316"/>
    </source>
</evidence>
<feature type="site" description="Important for catalytic activity" evidence="7">
    <location>
        <position position="307"/>
    </location>
</feature>
<comment type="function">
    <text evidence="7">Functions as a peptidoglycan terminase that cleaves nascent peptidoglycan strands endolytically to terminate their elongation.</text>
</comment>
<feature type="compositionally biased region" description="Basic residues" evidence="8">
    <location>
        <begin position="1"/>
        <end position="13"/>
    </location>
</feature>
<dbReference type="PANTHER" id="PTHR30518:SF2">
    <property type="entry name" value="ENDOLYTIC MUREIN TRANSGLYCOSYLASE"/>
    <property type="match status" value="1"/>
</dbReference>
<keyword evidence="1 7" id="KW-1003">Cell membrane</keyword>
<organism evidence="9">
    <name type="scientific">Caldilineaceae bacterium SB0662_bin_9</name>
    <dbReference type="NCBI Taxonomy" id="2605258"/>
    <lineage>
        <taxon>Bacteria</taxon>
        <taxon>Bacillati</taxon>
        <taxon>Chloroflexota</taxon>
        <taxon>Caldilineae</taxon>
        <taxon>Caldilineales</taxon>
        <taxon>Caldilineaceae</taxon>
    </lineage>
</organism>
<name>A0A6B1DWC1_9CHLR</name>
<comment type="caution">
    <text evidence="9">The sequence shown here is derived from an EMBL/GenBank/DDBJ whole genome shotgun (WGS) entry which is preliminary data.</text>
</comment>
<dbReference type="GO" id="GO:0008932">
    <property type="term" value="F:lytic endotransglycosylase activity"/>
    <property type="evidence" value="ECO:0007669"/>
    <property type="project" value="UniProtKB-UniRule"/>
</dbReference>
<evidence type="ECO:0000256" key="2">
    <source>
        <dbReference type="ARBA" id="ARBA00022692"/>
    </source>
</evidence>
<evidence type="ECO:0000313" key="9">
    <source>
        <dbReference type="EMBL" id="MYD91651.1"/>
    </source>
</evidence>
<dbReference type="PANTHER" id="PTHR30518">
    <property type="entry name" value="ENDOLYTIC MUREIN TRANSGLYCOSYLASE"/>
    <property type="match status" value="1"/>
</dbReference>
<keyword evidence="3 7" id="KW-1133">Transmembrane helix</keyword>
<dbReference type="CDD" id="cd08010">
    <property type="entry name" value="MltG_like"/>
    <property type="match status" value="1"/>
</dbReference>
<dbReference type="NCBIfam" id="TIGR00247">
    <property type="entry name" value="endolytic transglycosylase MltG"/>
    <property type="match status" value="1"/>
</dbReference>
<evidence type="ECO:0000256" key="8">
    <source>
        <dbReference type="SAM" id="MobiDB-lite"/>
    </source>
</evidence>
<accession>A0A6B1DWC1</accession>
<dbReference type="GO" id="GO:0071555">
    <property type="term" value="P:cell wall organization"/>
    <property type="evidence" value="ECO:0007669"/>
    <property type="project" value="UniProtKB-KW"/>
</dbReference>
<keyword evidence="4 7" id="KW-0472">Membrane</keyword>
<comment type="catalytic activity">
    <reaction evidence="7">
        <text>a peptidoglycan chain = a peptidoglycan chain with N-acetyl-1,6-anhydromuramyl-[peptide] at the reducing end + a peptidoglycan chain with N-acetylglucosamine at the non-reducing end.</text>
        <dbReference type="EC" id="4.2.2.29"/>
    </reaction>
</comment>
<proteinExistence type="inferred from homology"/>
<gene>
    <name evidence="7 9" type="primary">mltG</name>
    <name evidence="9" type="ORF">F4Y08_15185</name>
</gene>
<sequence length="433" mass="49033">MFGTTRQRRHMRDRNRQYTERARKASRWDHSLHPATQIWRWLLRAAVLAGLGALLLWSRGVALTHLDRQAANSDLPSRTLLDIHQAASALTPDNIEHWILSLSLELQADRLLVPPGGDPRPRPFEIGLGEPALYIAYRLENEGFVTDAELFNLYLRVQFLDRYLEAGNYMLSETMTIPELAEALNAPSYEEELVTLLEGMRMEEFAEVLEANYIIPAREFLDAVRDPRSMEIFDDYDFLADLPTDATLEGYLFPDTYRFPVNADRVETVVAKFLDNFDRRLGERGLTAEPALTPREIVTLASIVEREAVVAEERPLIASVYLNRLSGLCRDEVRGPFLESDPTVQYPLGNAADGWWPSITLDDYDRVQSPYNTFQNQGLPPAPISNPGLSSLDAVRSPASSVYCFFHTTGVDGAHVFAATYAEHQQNTLRYGR</sequence>
<evidence type="ECO:0000256" key="5">
    <source>
        <dbReference type="ARBA" id="ARBA00023239"/>
    </source>
</evidence>
<dbReference type="EMBL" id="VXPY01000106">
    <property type="protein sequence ID" value="MYD91651.1"/>
    <property type="molecule type" value="Genomic_DNA"/>
</dbReference>
<keyword evidence="5 7" id="KW-0456">Lyase</keyword>
<dbReference type="EC" id="4.2.2.29" evidence="7"/>
<comment type="similarity">
    <text evidence="7">Belongs to the transglycosylase MltG family.</text>
</comment>
<dbReference type="Gene3D" id="3.30.1490.480">
    <property type="entry name" value="Endolytic murein transglycosylase"/>
    <property type="match status" value="1"/>
</dbReference>
<keyword evidence="2 7" id="KW-0812">Transmembrane</keyword>
<dbReference type="AlphaFoldDB" id="A0A6B1DWC1"/>
<dbReference type="GO" id="GO:0005886">
    <property type="term" value="C:plasma membrane"/>
    <property type="evidence" value="ECO:0007669"/>
    <property type="project" value="UniProtKB-UniRule"/>
</dbReference>
<evidence type="ECO:0000256" key="1">
    <source>
        <dbReference type="ARBA" id="ARBA00022475"/>
    </source>
</evidence>
<evidence type="ECO:0000256" key="3">
    <source>
        <dbReference type="ARBA" id="ARBA00022989"/>
    </source>
</evidence>
<dbReference type="InterPro" id="IPR003770">
    <property type="entry name" value="MLTG-like"/>
</dbReference>
<keyword evidence="6 7" id="KW-0961">Cell wall biogenesis/degradation</keyword>
<protein>
    <recommendedName>
        <fullName evidence="7">Endolytic murein transglycosylase</fullName>
        <ecNumber evidence="7">4.2.2.29</ecNumber>
    </recommendedName>
    <alternativeName>
        <fullName evidence="7">Peptidoglycan lytic transglycosylase</fullName>
    </alternativeName>
    <alternativeName>
        <fullName evidence="7">Peptidoglycan polymerization terminase</fullName>
    </alternativeName>
</protein>
<dbReference type="GO" id="GO:0009252">
    <property type="term" value="P:peptidoglycan biosynthetic process"/>
    <property type="evidence" value="ECO:0007669"/>
    <property type="project" value="UniProtKB-UniRule"/>
</dbReference>
<evidence type="ECO:0000256" key="4">
    <source>
        <dbReference type="ARBA" id="ARBA00023136"/>
    </source>
</evidence>
<evidence type="ECO:0000256" key="7">
    <source>
        <dbReference type="HAMAP-Rule" id="MF_02065"/>
    </source>
</evidence>
<reference evidence="9" key="1">
    <citation type="submission" date="2019-09" db="EMBL/GenBank/DDBJ databases">
        <title>Characterisation of the sponge microbiome using genome-centric metagenomics.</title>
        <authorList>
            <person name="Engelberts J.P."/>
            <person name="Robbins S.J."/>
            <person name="De Goeij J.M."/>
            <person name="Aranda M."/>
            <person name="Bell S.C."/>
            <person name="Webster N.S."/>
        </authorList>
    </citation>
    <scope>NUCLEOTIDE SEQUENCE</scope>
    <source>
        <strain evidence="9">SB0662_bin_9</strain>
    </source>
</reference>
<dbReference type="Pfam" id="PF02618">
    <property type="entry name" value="YceG"/>
    <property type="match status" value="1"/>
</dbReference>